<evidence type="ECO:0000313" key="5">
    <source>
        <dbReference type="Proteomes" id="UP001159428"/>
    </source>
</evidence>
<dbReference type="GO" id="GO:0000049">
    <property type="term" value="F:tRNA binding"/>
    <property type="evidence" value="ECO:0007669"/>
    <property type="project" value="UniProtKB-KW"/>
</dbReference>
<evidence type="ECO:0008006" key="6">
    <source>
        <dbReference type="Google" id="ProtNLM"/>
    </source>
</evidence>
<keyword evidence="3" id="KW-0694">RNA-binding</keyword>
<comment type="caution">
    <text evidence="4">The sequence shown here is derived from an EMBL/GenBank/DDBJ whole genome shotgun (WGS) entry which is preliminary data.</text>
</comment>
<evidence type="ECO:0000313" key="4">
    <source>
        <dbReference type="EMBL" id="CAH3037451.1"/>
    </source>
</evidence>
<dbReference type="PANTHER" id="PTHR17224">
    <property type="entry name" value="PEPTIDYL-TRNA HYDROLASE"/>
    <property type="match status" value="1"/>
</dbReference>
<dbReference type="Gene3D" id="3.40.50.1470">
    <property type="entry name" value="Peptidyl-tRNA hydrolase"/>
    <property type="match status" value="1"/>
</dbReference>
<evidence type="ECO:0000256" key="2">
    <source>
        <dbReference type="ARBA" id="ARBA00022801"/>
    </source>
</evidence>
<dbReference type="InterPro" id="IPR036416">
    <property type="entry name" value="Pept_tRNA_hydro_sf"/>
</dbReference>
<accession>A0AAU9VRD5</accession>
<evidence type="ECO:0000256" key="1">
    <source>
        <dbReference type="ARBA" id="ARBA00022555"/>
    </source>
</evidence>
<keyword evidence="1" id="KW-0820">tRNA-binding</keyword>
<dbReference type="Proteomes" id="UP001159428">
    <property type="component" value="Unassembled WGS sequence"/>
</dbReference>
<proteinExistence type="predicted"/>
<keyword evidence="2" id="KW-0378">Hydrolase</keyword>
<dbReference type="GO" id="GO:0004045">
    <property type="term" value="F:peptidyl-tRNA hydrolase activity"/>
    <property type="evidence" value="ECO:0007669"/>
    <property type="project" value="InterPro"/>
</dbReference>
<dbReference type="AlphaFoldDB" id="A0AAU9VRD5"/>
<dbReference type="InterPro" id="IPR001328">
    <property type="entry name" value="Pept_tRNA_hydro"/>
</dbReference>
<gene>
    <name evidence="4" type="ORF">PMEA_00022086</name>
</gene>
<reference evidence="4 5" key="1">
    <citation type="submission" date="2022-05" db="EMBL/GenBank/DDBJ databases">
        <authorList>
            <consortium name="Genoscope - CEA"/>
            <person name="William W."/>
        </authorList>
    </citation>
    <scope>NUCLEOTIDE SEQUENCE [LARGE SCALE GENOMIC DNA]</scope>
</reference>
<dbReference type="Pfam" id="PF01195">
    <property type="entry name" value="Pept_tRNA_hydro"/>
    <property type="match status" value="1"/>
</dbReference>
<name>A0AAU9VRD5_9CNID</name>
<keyword evidence="5" id="KW-1185">Reference proteome</keyword>
<dbReference type="NCBIfam" id="TIGR00447">
    <property type="entry name" value="pth"/>
    <property type="match status" value="1"/>
</dbReference>
<evidence type="ECO:0000256" key="3">
    <source>
        <dbReference type="ARBA" id="ARBA00022884"/>
    </source>
</evidence>
<dbReference type="CDD" id="cd00462">
    <property type="entry name" value="PTH"/>
    <property type="match status" value="1"/>
</dbReference>
<organism evidence="4 5">
    <name type="scientific">Pocillopora meandrina</name>
    <dbReference type="NCBI Taxonomy" id="46732"/>
    <lineage>
        <taxon>Eukaryota</taxon>
        <taxon>Metazoa</taxon>
        <taxon>Cnidaria</taxon>
        <taxon>Anthozoa</taxon>
        <taxon>Hexacorallia</taxon>
        <taxon>Scleractinia</taxon>
        <taxon>Astrocoeniina</taxon>
        <taxon>Pocilloporidae</taxon>
        <taxon>Pocillopora</taxon>
    </lineage>
</organism>
<dbReference type="SUPFAM" id="SSF53178">
    <property type="entry name" value="Peptidyl-tRNA hydrolase-like"/>
    <property type="match status" value="1"/>
</dbReference>
<protein>
    <recommendedName>
        <fullName evidence="6">Peptidyl-tRNA hydrolase</fullName>
    </recommendedName>
</protein>
<sequence>MVVGLGNLSLPDTRHSVGMLVVDSLAKYLGTSWHFSRQSLGYVAVTKVGHLEIILLKPSVAMNLNGRSISKAVTMYKVNPSDVILVHDDLDRLVGKYSLKHGGSAGGHNGVRSAIASLHSDSLRRVRVGIGRPSKRDNVTEYVLSNFDPSEMLVMERTIEQCCNILMKELKLLRS</sequence>
<dbReference type="EMBL" id="CALNXJ010000004">
    <property type="protein sequence ID" value="CAH3037451.1"/>
    <property type="molecule type" value="Genomic_DNA"/>
</dbReference>
<dbReference type="PANTHER" id="PTHR17224:SF1">
    <property type="entry name" value="PEPTIDYL-TRNA HYDROLASE"/>
    <property type="match status" value="1"/>
</dbReference>